<dbReference type="SUPFAM" id="SSF53335">
    <property type="entry name" value="S-adenosyl-L-methionine-dependent methyltransferases"/>
    <property type="match status" value="1"/>
</dbReference>
<protein>
    <recommendedName>
        <fullName evidence="1">Methyltransferase type 11 domain-containing protein</fullName>
    </recommendedName>
</protein>
<evidence type="ECO:0000313" key="3">
    <source>
        <dbReference type="Proteomes" id="UP001055057"/>
    </source>
</evidence>
<dbReference type="EMBL" id="BPRB01000240">
    <property type="protein sequence ID" value="GJE61710.1"/>
    <property type="molecule type" value="Genomic_DNA"/>
</dbReference>
<evidence type="ECO:0000259" key="1">
    <source>
        <dbReference type="Pfam" id="PF08241"/>
    </source>
</evidence>
<proteinExistence type="predicted"/>
<sequence length="124" mass="13437">MPAAVEAARRRCADQPWVSIREGAVPGDWPDGRFDLILFSEVLYFFTAADVAALAARAGESLLPGGEVMLVHWLGETDYPLSGDAAVETFLARADGFARPVRQVREAAYRIDVLRAGHPPTARG</sequence>
<dbReference type="InterPro" id="IPR013216">
    <property type="entry name" value="Methyltransf_11"/>
</dbReference>
<gene>
    <name evidence="2" type="ORF">MPOCJGCO_3833</name>
</gene>
<accession>A0ABQ4U6C5</accession>
<feature type="domain" description="Methyltransferase type 11" evidence="1">
    <location>
        <begin position="2"/>
        <end position="69"/>
    </location>
</feature>
<name>A0ABQ4U6C5_9HYPH</name>
<evidence type="ECO:0000313" key="2">
    <source>
        <dbReference type="EMBL" id="GJE61710.1"/>
    </source>
</evidence>
<dbReference type="Gene3D" id="3.40.50.150">
    <property type="entry name" value="Vaccinia Virus protein VP39"/>
    <property type="match status" value="1"/>
</dbReference>
<reference evidence="2" key="1">
    <citation type="journal article" date="2021" name="Front. Microbiol.">
        <title>Comprehensive Comparative Genomics and Phenotyping of Methylobacterium Species.</title>
        <authorList>
            <person name="Alessa O."/>
            <person name="Ogura Y."/>
            <person name="Fujitani Y."/>
            <person name="Takami H."/>
            <person name="Hayashi T."/>
            <person name="Sahin N."/>
            <person name="Tani A."/>
        </authorList>
    </citation>
    <scope>NUCLEOTIDE SEQUENCE</scope>
    <source>
        <strain evidence="2">DSM 23632</strain>
    </source>
</reference>
<dbReference type="Pfam" id="PF08241">
    <property type="entry name" value="Methyltransf_11"/>
    <property type="match status" value="1"/>
</dbReference>
<dbReference type="InterPro" id="IPR029063">
    <property type="entry name" value="SAM-dependent_MTases_sf"/>
</dbReference>
<comment type="caution">
    <text evidence="2">The sequence shown here is derived from an EMBL/GenBank/DDBJ whole genome shotgun (WGS) entry which is preliminary data.</text>
</comment>
<keyword evidence="3" id="KW-1185">Reference proteome</keyword>
<dbReference type="Proteomes" id="UP001055057">
    <property type="component" value="Unassembled WGS sequence"/>
</dbReference>
<organism evidence="2 3">
    <name type="scientific">Methylobacterium trifolii</name>
    <dbReference type="NCBI Taxonomy" id="1003092"/>
    <lineage>
        <taxon>Bacteria</taxon>
        <taxon>Pseudomonadati</taxon>
        <taxon>Pseudomonadota</taxon>
        <taxon>Alphaproteobacteria</taxon>
        <taxon>Hyphomicrobiales</taxon>
        <taxon>Methylobacteriaceae</taxon>
        <taxon>Methylobacterium</taxon>
    </lineage>
</organism>
<reference evidence="2" key="2">
    <citation type="submission" date="2021-08" db="EMBL/GenBank/DDBJ databases">
        <authorList>
            <person name="Tani A."/>
            <person name="Ola A."/>
            <person name="Ogura Y."/>
            <person name="Katsura K."/>
            <person name="Hayashi T."/>
        </authorList>
    </citation>
    <scope>NUCLEOTIDE SEQUENCE</scope>
    <source>
        <strain evidence="2">DSM 23632</strain>
    </source>
</reference>